<comment type="caution">
    <text evidence="1">The sequence shown here is derived from an EMBL/GenBank/DDBJ whole genome shotgun (WGS) entry which is preliminary data.</text>
</comment>
<gene>
    <name evidence="1" type="ORF">RRG08_036011</name>
</gene>
<protein>
    <submittedName>
        <fullName evidence="1">Uncharacterized protein</fullName>
    </submittedName>
</protein>
<dbReference type="EMBL" id="JAWDGP010001628">
    <property type="protein sequence ID" value="KAK3789718.1"/>
    <property type="molecule type" value="Genomic_DNA"/>
</dbReference>
<dbReference type="AlphaFoldDB" id="A0AAE1E1T8"/>
<sequence length="86" mass="9649">MSQCTIRPIFYGFICFTEPRVKEQDVGVSGDMEVGAYRTYTQTSSLSHSTDSLLTASRDKRLIGFIHSRVYLKANQVGTRARGNRA</sequence>
<evidence type="ECO:0000313" key="2">
    <source>
        <dbReference type="Proteomes" id="UP001283361"/>
    </source>
</evidence>
<accession>A0AAE1E1T8</accession>
<keyword evidence="2" id="KW-1185">Reference proteome</keyword>
<organism evidence="1 2">
    <name type="scientific">Elysia crispata</name>
    <name type="common">lettuce slug</name>
    <dbReference type="NCBI Taxonomy" id="231223"/>
    <lineage>
        <taxon>Eukaryota</taxon>
        <taxon>Metazoa</taxon>
        <taxon>Spiralia</taxon>
        <taxon>Lophotrochozoa</taxon>
        <taxon>Mollusca</taxon>
        <taxon>Gastropoda</taxon>
        <taxon>Heterobranchia</taxon>
        <taxon>Euthyneura</taxon>
        <taxon>Panpulmonata</taxon>
        <taxon>Sacoglossa</taxon>
        <taxon>Placobranchoidea</taxon>
        <taxon>Plakobranchidae</taxon>
        <taxon>Elysia</taxon>
    </lineage>
</organism>
<name>A0AAE1E1T8_9GAST</name>
<evidence type="ECO:0000313" key="1">
    <source>
        <dbReference type="EMBL" id="KAK3789718.1"/>
    </source>
</evidence>
<reference evidence="1" key="1">
    <citation type="journal article" date="2023" name="G3 (Bethesda)">
        <title>A reference genome for the long-term kleptoplast-retaining sea slug Elysia crispata morphotype clarki.</title>
        <authorList>
            <person name="Eastman K.E."/>
            <person name="Pendleton A.L."/>
            <person name="Shaikh M.A."/>
            <person name="Suttiyut T."/>
            <person name="Ogas R."/>
            <person name="Tomko P."/>
            <person name="Gavelis G."/>
            <person name="Widhalm J.R."/>
            <person name="Wisecaver J.H."/>
        </authorList>
    </citation>
    <scope>NUCLEOTIDE SEQUENCE</scope>
    <source>
        <strain evidence="1">ECLA1</strain>
    </source>
</reference>
<proteinExistence type="predicted"/>
<dbReference type="Proteomes" id="UP001283361">
    <property type="component" value="Unassembled WGS sequence"/>
</dbReference>